<evidence type="ECO:0000256" key="3">
    <source>
        <dbReference type="PIRSR" id="PIRSR000105-1"/>
    </source>
</evidence>
<feature type="binding site" evidence="4">
    <location>
        <position position="31"/>
    </location>
    <ligand>
        <name>NAD(+)</name>
        <dbReference type="ChEBI" id="CHEBI:57540"/>
    </ligand>
</feature>
<dbReference type="OrthoDB" id="9771883at2"/>
<feature type="binding site" evidence="4">
    <location>
        <position position="118"/>
    </location>
    <ligand>
        <name>NAD(+)</name>
        <dbReference type="ChEBI" id="CHEBI:57540"/>
    </ligand>
</feature>
<dbReference type="InterPro" id="IPR006108">
    <property type="entry name" value="3HC_DH_C"/>
</dbReference>
<dbReference type="InterPro" id="IPR008927">
    <property type="entry name" value="6-PGluconate_DH-like_C_sf"/>
</dbReference>
<dbReference type="Proteomes" id="UP000245667">
    <property type="component" value="Unassembled WGS sequence"/>
</dbReference>
<feature type="binding site" evidence="4">
    <location>
        <begin position="8"/>
        <end position="13"/>
    </location>
    <ligand>
        <name>NAD(+)</name>
        <dbReference type="ChEBI" id="CHEBI:57540"/>
    </ligand>
</feature>
<comment type="caution">
    <text evidence="8">The sequence shown here is derived from an EMBL/GenBank/DDBJ whole genome shotgun (WGS) entry which is preliminary data.</text>
</comment>
<organism evidence="8 9">
    <name type="scientific">Maribacter polysiphoniae</name>
    <dbReference type="NCBI Taxonomy" id="429344"/>
    <lineage>
        <taxon>Bacteria</taxon>
        <taxon>Pseudomonadati</taxon>
        <taxon>Bacteroidota</taxon>
        <taxon>Flavobacteriia</taxon>
        <taxon>Flavobacteriales</taxon>
        <taxon>Flavobacteriaceae</taxon>
        <taxon>Maribacter</taxon>
    </lineage>
</organism>
<protein>
    <submittedName>
        <fullName evidence="8">3-hydroxybutyryl-CoA dehydrogenase</fullName>
        <ecNumber evidence="7">1.1.1.157</ecNumber>
    </submittedName>
</protein>
<dbReference type="AlphaFoldDB" id="A0A316E1T3"/>
<proteinExistence type="inferred from homology"/>
<dbReference type="GO" id="GO:0008691">
    <property type="term" value="F:3-hydroxybutyryl-CoA dehydrogenase activity"/>
    <property type="evidence" value="ECO:0007669"/>
    <property type="project" value="UniProtKB-EC"/>
</dbReference>
<sequence>MKNIAVIGAGTMGNGIAHVFAQNGYKVNLIDISEESLDRGIATITRNLDRMLSKEKITGEDKIQTLKNITTHTQLSSGIPNTDLVVEAATERLEIKLGLFKEMDAIAAPNTILATNTSSISITKIAAATARPEKVIGMHFMNPVPIMKLVEIIRGYNTSDATTKVIMDLSLKLGKTPTEVNDYPGFVANRILMPMINEAIETLYHGVAGVEEIDTVMKLGMAHPMGPLQLADFIGLDVCLSILNVMYDGFKNPKYAPCPLLVNMVMANKLGIKSGEGFYDYNVSRKAEIVSSQFK</sequence>
<evidence type="ECO:0000256" key="4">
    <source>
        <dbReference type="PIRSR" id="PIRSR000105-2"/>
    </source>
</evidence>
<dbReference type="PANTHER" id="PTHR48075:SF5">
    <property type="entry name" value="3-HYDROXYBUTYRYL-COA DEHYDROGENASE"/>
    <property type="match status" value="1"/>
</dbReference>
<dbReference type="GO" id="GO:0006631">
    <property type="term" value="P:fatty acid metabolic process"/>
    <property type="evidence" value="ECO:0007669"/>
    <property type="project" value="InterPro"/>
</dbReference>
<dbReference type="SUPFAM" id="SSF51735">
    <property type="entry name" value="NAD(P)-binding Rossmann-fold domains"/>
    <property type="match status" value="1"/>
</dbReference>
<dbReference type="PIRSF" id="PIRSF000105">
    <property type="entry name" value="HCDH"/>
    <property type="match status" value="1"/>
</dbReference>
<gene>
    <name evidence="7" type="ORF">HZY62_11690</name>
    <name evidence="8" type="ORF">LX92_02068</name>
</gene>
<feature type="binding site" evidence="4">
    <location>
        <position position="96"/>
    </location>
    <ligand>
        <name>NAD(+)</name>
        <dbReference type="ChEBI" id="CHEBI:57540"/>
    </ligand>
</feature>
<name>A0A316E1T3_9FLAO</name>
<dbReference type="InterPro" id="IPR006176">
    <property type="entry name" value="3-OHacyl-CoA_DH_NAD-bd"/>
</dbReference>
<evidence type="ECO:0000313" key="10">
    <source>
        <dbReference type="Proteomes" id="UP000651837"/>
    </source>
</evidence>
<dbReference type="PANTHER" id="PTHR48075">
    <property type="entry name" value="3-HYDROXYACYL-COA DEHYDROGENASE FAMILY PROTEIN"/>
    <property type="match status" value="1"/>
</dbReference>
<dbReference type="InterPro" id="IPR022694">
    <property type="entry name" value="3-OHacyl-CoA_DH"/>
</dbReference>
<dbReference type="FunFam" id="3.40.50.720:FF:000009">
    <property type="entry name" value="Fatty oxidation complex, alpha subunit"/>
    <property type="match status" value="1"/>
</dbReference>
<keyword evidence="2 7" id="KW-0560">Oxidoreductase</keyword>
<reference evidence="8 9" key="1">
    <citation type="submission" date="2018-05" db="EMBL/GenBank/DDBJ databases">
        <title>Genomic Encyclopedia of Archaeal and Bacterial Type Strains, Phase II (KMG-II): from individual species to whole genera.</title>
        <authorList>
            <person name="Goeker M."/>
        </authorList>
    </citation>
    <scope>NUCLEOTIDE SEQUENCE [LARGE SCALE GENOMIC DNA]</scope>
    <source>
        <strain evidence="8 9">DSM 23514</strain>
    </source>
</reference>
<feature type="site" description="Important for catalytic activity" evidence="3">
    <location>
        <position position="139"/>
    </location>
</feature>
<dbReference type="InterPro" id="IPR006180">
    <property type="entry name" value="3-OHacyl-CoA_DH_CS"/>
</dbReference>
<dbReference type="GO" id="GO:0070403">
    <property type="term" value="F:NAD+ binding"/>
    <property type="evidence" value="ECO:0007669"/>
    <property type="project" value="InterPro"/>
</dbReference>
<dbReference type="EC" id="1.1.1.157" evidence="7"/>
<accession>A0A316E1T3</accession>
<feature type="binding site" evidence="4">
    <location>
        <position position="142"/>
    </location>
    <ligand>
        <name>NAD(+)</name>
        <dbReference type="ChEBI" id="CHEBI:57540"/>
    </ligand>
</feature>
<dbReference type="NCBIfam" id="NF004474">
    <property type="entry name" value="PRK05808.1"/>
    <property type="match status" value="1"/>
</dbReference>
<feature type="domain" description="3-hydroxyacyl-CoA dehydrogenase NAD binding" evidence="6">
    <location>
        <begin position="3"/>
        <end position="182"/>
    </location>
</feature>
<feature type="domain" description="3-hydroxyacyl-CoA dehydrogenase C-terminal" evidence="5">
    <location>
        <begin position="185"/>
        <end position="281"/>
    </location>
</feature>
<evidence type="ECO:0000313" key="8">
    <source>
        <dbReference type="EMBL" id="PWK23502.1"/>
    </source>
</evidence>
<evidence type="ECO:0000313" key="7">
    <source>
        <dbReference type="EMBL" id="MBD1261256.1"/>
    </source>
</evidence>
<evidence type="ECO:0000259" key="5">
    <source>
        <dbReference type="Pfam" id="PF00725"/>
    </source>
</evidence>
<dbReference type="Gene3D" id="3.40.50.720">
    <property type="entry name" value="NAD(P)-binding Rossmann-like Domain"/>
    <property type="match status" value="1"/>
</dbReference>
<keyword evidence="4" id="KW-0520">NAD</keyword>
<reference evidence="7 10" key="2">
    <citation type="submission" date="2020-07" db="EMBL/GenBank/DDBJ databases">
        <title>The draft genome sequence of Maribacter polysiphoniae KCTC 22021.</title>
        <authorList>
            <person name="Mu L."/>
        </authorList>
    </citation>
    <scope>NUCLEOTIDE SEQUENCE [LARGE SCALE GENOMIC DNA]</scope>
    <source>
        <strain evidence="7 10">KCTC 22021</strain>
    </source>
</reference>
<keyword evidence="10" id="KW-1185">Reference proteome</keyword>
<comment type="similarity">
    <text evidence="1">Belongs to the 3-hydroxyacyl-CoA dehydrogenase family.</text>
</comment>
<dbReference type="Pfam" id="PF00725">
    <property type="entry name" value="3HCDH"/>
    <property type="match status" value="1"/>
</dbReference>
<dbReference type="Proteomes" id="UP000651837">
    <property type="component" value="Unassembled WGS sequence"/>
</dbReference>
<evidence type="ECO:0000313" key="9">
    <source>
        <dbReference type="Proteomes" id="UP000245667"/>
    </source>
</evidence>
<evidence type="ECO:0000256" key="1">
    <source>
        <dbReference type="ARBA" id="ARBA00009463"/>
    </source>
</evidence>
<evidence type="ECO:0000256" key="2">
    <source>
        <dbReference type="ARBA" id="ARBA00023002"/>
    </source>
</evidence>
<evidence type="ECO:0000259" key="6">
    <source>
        <dbReference type="Pfam" id="PF02737"/>
    </source>
</evidence>
<feature type="binding site" evidence="4">
    <location>
        <position position="91"/>
    </location>
    <ligand>
        <name>NAD(+)</name>
        <dbReference type="ChEBI" id="CHEBI:57540"/>
    </ligand>
</feature>
<dbReference type="EMBL" id="JACWLN010000004">
    <property type="protein sequence ID" value="MBD1261256.1"/>
    <property type="molecule type" value="Genomic_DNA"/>
</dbReference>
<dbReference type="EMBL" id="QGGQ01000004">
    <property type="protein sequence ID" value="PWK23502.1"/>
    <property type="molecule type" value="Genomic_DNA"/>
</dbReference>
<dbReference type="SUPFAM" id="SSF48179">
    <property type="entry name" value="6-phosphogluconate dehydrogenase C-terminal domain-like"/>
    <property type="match status" value="1"/>
</dbReference>
<feature type="binding site" evidence="4">
    <location>
        <position position="273"/>
    </location>
    <ligand>
        <name>NAD(+)</name>
        <dbReference type="ChEBI" id="CHEBI:57540"/>
    </ligand>
</feature>
<dbReference type="PROSITE" id="PS00067">
    <property type="entry name" value="3HCDH"/>
    <property type="match status" value="1"/>
</dbReference>
<dbReference type="Pfam" id="PF02737">
    <property type="entry name" value="3HCDH_N"/>
    <property type="match status" value="1"/>
</dbReference>
<dbReference type="InterPro" id="IPR013328">
    <property type="entry name" value="6PGD_dom2"/>
</dbReference>
<dbReference type="RefSeq" id="WP_109650222.1">
    <property type="nucleotide sequence ID" value="NZ_JACWLN010000004.1"/>
</dbReference>
<dbReference type="InterPro" id="IPR036291">
    <property type="entry name" value="NAD(P)-bd_dom_sf"/>
</dbReference>
<dbReference type="Gene3D" id="1.10.1040.10">
    <property type="entry name" value="N-(1-d-carboxylethyl)-l-norvaline Dehydrogenase, domain 2"/>
    <property type="match status" value="1"/>
</dbReference>